<evidence type="ECO:0000313" key="2">
    <source>
        <dbReference type="Proteomes" id="UP001066276"/>
    </source>
</evidence>
<dbReference type="AlphaFoldDB" id="A0AAV7WMQ5"/>
<reference evidence="1" key="1">
    <citation type="journal article" date="2022" name="bioRxiv">
        <title>Sequencing and chromosome-scale assembly of the giantPleurodeles waltlgenome.</title>
        <authorList>
            <person name="Brown T."/>
            <person name="Elewa A."/>
            <person name="Iarovenko S."/>
            <person name="Subramanian E."/>
            <person name="Araus A.J."/>
            <person name="Petzold A."/>
            <person name="Susuki M."/>
            <person name="Suzuki K.-i.T."/>
            <person name="Hayashi T."/>
            <person name="Toyoda A."/>
            <person name="Oliveira C."/>
            <person name="Osipova E."/>
            <person name="Leigh N.D."/>
            <person name="Simon A."/>
            <person name="Yun M.H."/>
        </authorList>
    </citation>
    <scope>NUCLEOTIDE SEQUENCE</scope>
    <source>
        <strain evidence="1">20211129_DDA</strain>
        <tissue evidence="1">Liver</tissue>
    </source>
</reference>
<accession>A0AAV7WMQ5</accession>
<feature type="non-terminal residue" evidence="1">
    <location>
        <position position="87"/>
    </location>
</feature>
<comment type="caution">
    <text evidence="1">The sequence shown here is derived from an EMBL/GenBank/DDBJ whole genome shotgun (WGS) entry which is preliminary data.</text>
</comment>
<name>A0AAV7WMQ5_PLEWA</name>
<organism evidence="1 2">
    <name type="scientific">Pleurodeles waltl</name>
    <name type="common">Iberian ribbed newt</name>
    <dbReference type="NCBI Taxonomy" id="8319"/>
    <lineage>
        <taxon>Eukaryota</taxon>
        <taxon>Metazoa</taxon>
        <taxon>Chordata</taxon>
        <taxon>Craniata</taxon>
        <taxon>Vertebrata</taxon>
        <taxon>Euteleostomi</taxon>
        <taxon>Amphibia</taxon>
        <taxon>Batrachia</taxon>
        <taxon>Caudata</taxon>
        <taxon>Salamandroidea</taxon>
        <taxon>Salamandridae</taxon>
        <taxon>Pleurodelinae</taxon>
        <taxon>Pleurodeles</taxon>
    </lineage>
</organism>
<dbReference type="Proteomes" id="UP001066276">
    <property type="component" value="Chromosome 1_1"/>
</dbReference>
<proteinExistence type="predicted"/>
<keyword evidence="2" id="KW-1185">Reference proteome</keyword>
<dbReference type="EMBL" id="JANPWB010000001">
    <property type="protein sequence ID" value="KAJ1214469.1"/>
    <property type="molecule type" value="Genomic_DNA"/>
</dbReference>
<sequence>MDQLSKLAPPPFWAWLRFTQASERHGLADRSRRNALTRFNARGRFPVHFRDRRRWLGLWREMTLNQESGSSDPTATLLVTCLLQNRS</sequence>
<evidence type="ECO:0000313" key="1">
    <source>
        <dbReference type="EMBL" id="KAJ1214469.1"/>
    </source>
</evidence>
<protein>
    <submittedName>
        <fullName evidence="1">Uncharacterized protein</fullName>
    </submittedName>
</protein>
<gene>
    <name evidence="1" type="ORF">NDU88_002088</name>
</gene>